<sequence>MSTTLDAESLPSLQQAVLDAATLARLVSDIEGLTLVDEVLLKGGGASMASTQRSTLAEAVDALQRGQVVGVQVRYRYQGQAWWDTLLRAPQGIRLVRIAHDLEAAGSR</sequence>
<organism evidence="1 2">
    <name type="scientific">Pyxidicoccus fallax</name>
    <dbReference type="NCBI Taxonomy" id="394095"/>
    <lineage>
        <taxon>Bacteria</taxon>
        <taxon>Pseudomonadati</taxon>
        <taxon>Myxococcota</taxon>
        <taxon>Myxococcia</taxon>
        <taxon>Myxococcales</taxon>
        <taxon>Cystobacterineae</taxon>
        <taxon>Myxococcaceae</taxon>
        <taxon>Pyxidicoccus</taxon>
    </lineage>
</organism>
<reference evidence="1 2" key="1">
    <citation type="submission" date="2020-04" db="EMBL/GenBank/DDBJ databases">
        <title>Draft genome of Pyxidicoccus fallax type strain.</title>
        <authorList>
            <person name="Whitworth D.E."/>
        </authorList>
    </citation>
    <scope>NUCLEOTIDE SEQUENCE [LARGE SCALE GENOMIC DNA]</scope>
    <source>
        <strain evidence="1 2">DSM 14698</strain>
    </source>
</reference>
<comment type="caution">
    <text evidence="1">The sequence shown here is derived from an EMBL/GenBank/DDBJ whole genome shotgun (WGS) entry which is preliminary data.</text>
</comment>
<accession>A0A848L9H1</accession>
<gene>
    <name evidence="1" type="ORF">HG543_08520</name>
</gene>
<dbReference type="AlphaFoldDB" id="A0A848L9H1"/>
<evidence type="ECO:0000313" key="1">
    <source>
        <dbReference type="EMBL" id="NMO14902.1"/>
    </source>
</evidence>
<dbReference type="EMBL" id="JABBJJ010000027">
    <property type="protein sequence ID" value="NMO14902.1"/>
    <property type="molecule type" value="Genomic_DNA"/>
</dbReference>
<dbReference type="RefSeq" id="WP_169344188.1">
    <property type="nucleotide sequence ID" value="NZ_JABBJJ010000027.1"/>
</dbReference>
<dbReference type="Proteomes" id="UP000518300">
    <property type="component" value="Unassembled WGS sequence"/>
</dbReference>
<name>A0A848L9H1_9BACT</name>
<keyword evidence="2" id="KW-1185">Reference proteome</keyword>
<evidence type="ECO:0000313" key="2">
    <source>
        <dbReference type="Proteomes" id="UP000518300"/>
    </source>
</evidence>
<protein>
    <submittedName>
        <fullName evidence="1">Uncharacterized protein</fullName>
    </submittedName>
</protein>
<proteinExistence type="predicted"/>